<accession>A0A4R0XU51</accession>
<sequence length="255" mass="30669">DFYNKAYEKSDWGSIFHEDFAKNNEYEIYELLWSFIRPLHFIERKLDNEKEKYNRNYEYFKNKWINTLSDLKKSMTSDKTENEKMVENNRMHDLSTGIFSHEEASNRAFFNSYINKYKSTKTTQLEITLGDIYDQFFSYFYIKLEYLSSLGLKIYPKMNKKRNSWIDKLDALNKLPLGNSINKEKYQAIMDAANHYKHQTNLLELPPIEFLNDFMDDLYEKLKENLNFDEFSDSIRNLYYEIDGILNPLGLTGFE</sequence>
<organism evidence="1 2">
    <name type="scientific">Mycoplasma marinum</name>
    <dbReference type="NCBI Taxonomy" id="1937190"/>
    <lineage>
        <taxon>Bacteria</taxon>
        <taxon>Bacillati</taxon>
        <taxon>Mycoplasmatota</taxon>
        <taxon>Mollicutes</taxon>
        <taxon>Mycoplasmataceae</taxon>
        <taxon>Mycoplasma</taxon>
    </lineage>
</organism>
<gene>
    <name evidence="1" type="ORF">C4B24_04700</name>
</gene>
<keyword evidence="2" id="KW-1185">Reference proteome</keyword>
<dbReference type="Proteomes" id="UP000294192">
    <property type="component" value="Unassembled WGS sequence"/>
</dbReference>
<dbReference type="RefSeq" id="WP_168388366.1">
    <property type="nucleotide sequence ID" value="NZ_PSZO01000054.1"/>
</dbReference>
<dbReference type="EMBL" id="PSZO01000054">
    <property type="protein sequence ID" value="TCG10381.1"/>
    <property type="molecule type" value="Genomic_DNA"/>
</dbReference>
<feature type="non-terminal residue" evidence="1">
    <location>
        <position position="1"/>
    </location>
</feature>
<dbReference type="AlphaFoldDB" id="A0A4R0XU51"/>
<evidence type="ECO:0000313" key="1">
    <source>
        <dbReference type="EMBL" id="TCG10381.1"/>
    </source>
</evidence>
<evidence type="ECO:0000313" key="2">
    <source>
        <dbReference type="Proteomes" id="UP000294192"/>
    </source>
</evidence>
<reference evidence="1 2" key="1">
    <citation type="submission" date="2018-02" db="EMBL/GenBank/DDBJ databases">
        <title>Mycoplasma marinum and Mycoplasma todarodis sp. nov., moderately halophilic and psychrotolerant mycoplasmas isolated from cephalopods.</title>
        <authorList>
            <person name="Viver T."/>
        </authorList>
    </citation>
    <scope>NUCLEOTIDE SEQUENCE [LARGE SCALE GENOMIC DNA]</scope>
    <source>
        <strain evidence="1 2">PE</strain>
    </source>
</reference>
<name>A0A4R0XU51_9MOLU</name>
<proteinExistence type="predicted"/>
<protein>
    <submittedName>
        <fullName evidence="1">Uncharacterized protein</fullName>
    </submittedName>
</protein>
<comment type="caution">
    <text evidence="1">The sequence shown here is derived from an EMBL/GenBank/DDBJ whole genome shotgun (WGS) entry which is preliminary data.</text>
</comment>